<comment type="similarity">
    <text evidence="1 4">Belongs to the DegT/DnrJ/EryC1 family.</text>
</comment>
<sequence length="416" mass="46919">MGPIPYGTQHITDKDIEAVTEVLRADYLTQGPQIPQFEEAFADYIGSDYAVAVSNGTAALHLSVLALGVEPGQKVITTPITFAASANCVKYAGGEVDFVDIDLDTFLIDLDLVEEKLVNAKPDDYAGIIPVDFTGLAVDTERLQAIADKYDLWILEDACHAPGGSFEDSQRENVYCGDCQYADASIFSFHPVKHIAAGEGGMITTNDKDFKKKLEVLRTHGITKETNIFKNSVAVALGGNNTIDGAEGKQKKTTQRSPSTEYPGWYYEMQELGYNYRLTDIQCTLGLSQLQRADQGLQKRRGIARRYDEAFKNIGEIITQNVSPEDQENHHAYHLYVIQVENRKELYNYLREQEIYSQIHYIPVHLLPYYQQFGWEKGNFPKAEEYYERCISLPMYPTLSDDQQEFVIEKVLEIVT</sequence>
<dbReference type="InterPro" id="IPR020026">
    <property type="entry name" value="PseC"/>
</dbReference>
<dbReference type="STRING" id="1194090.SAMN05443144_12537"/>
<keyword evidence="6" id="KW-1185">Reference proteome</keyword>
<dbReference type="SUPFAM" id="SSF53383">
    <property type="entry name" value="PLP-dependent transferases"/>
    <property type="match status" value="1"/>
</dbReference>
<dbReference type="GO" id="GO:0030170">
    <property type="term" value="F:pyridoxal phosphate binding"/>
    <property type="evidence" value="ECO:0007669"/>
    <property type="project" value="TreeGrafter"/>
</dbReference>
<dbReference type="Pfam" id="PF01041">
    <property type="entry name" value="DegT_DnrJ_EryC1"/>
    <property type="match status" value="1"/>
</dbReference>
<dbReference type="AlphaFoldDB" id="A0A1M5J0W9"/>
<dbReference type="GO" id="GO:0000271">
    <property type="term" value="P:polysaccharide biosynthetic process"/>
    <property type="evidence" value="ECO:0007669"/>
    <property type="project" value="TreeGrafter"/>
</dbReference>
<gene>
    <name evidence="5" type="ORF">SAMN05443144_12537</name>
</gene>
<dbReference type="GO" id="GO:0008483">
    <property type="term" value="F:transaminase activity"/>
    <property type="evidence" value="ECO:0007669"/>
    <property type="project" value="TreeGrafter"/>
</dbReference>
<evidence type="ECO:0000313" key="5">
    <source>
        <dbReference type="EMBL" id="SHG34206.1"/>
    </source>
</evidence>
<accession>A0A1M5J0W9</accession>
<organism evidence="5 6">
    <name type="scientific">Fodinibius roseus</name>
    <dbReference type="NCBI Taxonomy" id="1194090"/>
    <lineage>
        <taxon>Bacteria</taxon>
        <taxon>Pseudomonadati</taxon>
        <taxon>Balneolota</taxon>
        <taxon>Balneolia</taxon>
        <taxon>Balneolales</taxon>
        <taxon>Balneolaceae</taxon>
        <taxon>Fodinibius</taxon>
    </lineage>
</organism>
<dbReference type="InterPro" id="IPR000653">
    <property type="entry name" value="DegT/StrS_aminotransferase"/>
</dbReference>
<dbReference type="Proteomes" id="UP000184041">
    <property type="component" value="Unassembled WGS sequence"/>
</dbReference>
<evidence type="ECO:0000256" key="4">
    <source>
        <dbReference type="RuleBase" id="RU004508"/>
    </source>
</evidence>
<evidence type="ECO:0000313" key="6">
    <source>
        <dbReference type="Proteomes" id="UP000184041"/>
    </source>
</evidence>
<evidence type="ECO:0000256" key="1">
    <source>
        <dbReference type="ARBA" id="ARBA00037999"/>
    </source>
</evidence>
<evidence type="ECO:0000256" key="3">
    <source>
        <dbReference type="PIRSR" id="PIRSR000390-2"/>
    </source>
</evidence>
<feature type="modified residue" description="N6-(pyridoxal phosphate)lysine" evidence="3">
    <location>
        <position position="193"/>
    </location>
</feature>
<dbReference type="PANTHER" id="PTHR30244:SF34">
    <property type="entry name" value="DTDP-4-AMINO-4,6-DIDEOXYGALACTOSE TRANSAMINASE"/>
    <property type="match status" value="1"/>
</dbReference>
<evidence type="ECO:0000256" key="2">
    <source>
        <dbReference type="PIRSR" id="PIRSR000390-1"/>
    </source>
</evidence>
<dbReference type="InterPro" id="IPR015421">
    <property type="entry name" value="PyrdxlP-dep_Trfase_major"/>
</dbReference>
<dbReference type="PIRSF" id="PIRSF000390">
    <property type="entry name" value="PLP_StrS"/>
    <property type="match status" value="1"/>
</dbReference>
<dbReference type="Gene3D" id="3.40.640.10">
    <property type="entry name" value="Type I PLP-dependent aspartate aminotransferase-like (Major domain)"/>
    <property type="match status" value="1"/>
</dbReference>
<dbReference type="InterPro" id="IPR015424">
    <property type="entry name" value="PyrdxlP-dep_Trfase"/>
</dbReference>
<proteinExistence type="inferred from homology"/>
<dbReference type="CDD" id="cd00616">
    <property type="entry name" value="AHBA_syn"/>
    <property type="match status" value="1"/>
</dbReference>
<dbReference type="Gene3D" id="3.90.1150.10">
    <property type="entry name" value="Aspartate Aminotransferase, domain 1"/>
    <property type="match status" value="1"/>
</dbReference>
<evidence type="ECO:0008006" key="7">
    <source>
        <dbReference type="Google" id="ProtNLM"/>
    </source>
</evidence>
<dbReference type="InterPro" id="IPR015422">
    <property type="entry name" value="PyrdxlP-dep_Trfase_small"/>
</dbReference>
<dbReference type="EMBL" id="FQUS01000025">
    <property type="protein sequence ID" value="SHG34206.1"/>
    <property type="molecule type" value="Genomic_DNA"/>
</dbReference>
<dbReference type="NCBIfam" id="TIGR03588">
    <property type="entry name" value="PseC"/>
    <property type="match status" value="1"/>
</dbReference>
<feature type="active site" description="Proton acceptor" evidence="2">
    <location>
        <position position="193"/>
    </location>
</feature>
<keyword evidence="3 4" id="KW-0663">Pyridoxal phosphate</keyword>
<reference evidence="5 6" key="1">
    <citation type="submission" date="2016-11" db="EMBL/GenBank/DDBJ databases">
        <authorList>
            <person name="Jaros S."/>
            <person name="Januszkiewicz K."/>
            <person name="Wedrychowicz H."/>
        </authorList>
    </citation>
    <scope>NUCLEOTIDE SEQUENCE [LARGE SCALE GENOMIC DNA]</scope>
    <source>
        <strain evidence="5 6">DSM 21986</strain>
    </source>
</reference>
<dbReference type="PANTHER" id="PTHR30244">
    <property type="entry name" value="TRANSAMINASE"/>
    <property type="match status" value="1"/>
</dbReference>
<protein>
    <recommendedName>
        <fullName evidence="7">UDP-4-amino-4,6-dideoxy-N-acetyl-beta-L-altrosamine transaminase</fullName>
    </recommendedName>
</protein>
<dbReference type="OrthoDB" id="9810913at2"/>
<name>A0A1M5J0W9_9BACT</name>